<reference evidence="1 2" key="2">
    <citation type="journal article" date="2022" name="Mol. Ecol. Resour.">
        <title>The genomes of chicory, endive, great burdock and yacon provide insights into Asteraceae paleo-polyploidization history and plant inulin production.</title>
        <authorList>
            <person name="Fan W."/>
            <person name="Wang S."/>
            <person name="Wang H."/>
            <person name="Wang A."/>
            <person name="Jiang F."/>
            <person name="Liu H."/>
            <person name="Zhao H."/>
            <person name="Xu D."/>
            <person name="Zhang Y."/>
        </authorList>
    </citation>
    <scope>NUCLEOTIDE SEQUENCE [LARGE SCALE GENOMIC DNA]</scope>
    <source>
        <strain evidence="2">cv. Yunnan</strain>
        <tissue evidence="1">Leaves</tissue>
    </source>
</reference>
<accession>A0ACB9C844</accession>
<proteinExistence type="predicted"/>
<evidence type="ECO:0000313" key="1">
    <source>
        <dbReference type="EMBL" id="KAI3730456.1"/>
    </source>
</evidence>
<comment type="caution">
    <text evidence="1">The sequence shown here is derived from an EMBL/GenBank/DDBJ whole genome shotgun (WGS) entry which is preliminary data.</text>
</comment>
<keyword evidence="2" id="KW-1185">Reference proteome</keyword>
<organism evidence="1 2">
    <name type="scientific">Smallanthus sonchifolius</name>
    <dbReference type="NCBI Taxonomy" id="185202"/>
    <lineage>
        <taxon>Eukaryota</taxon>
        <taxon>Viridiplantae</taxon>
        <taxon>Streptophyta</taxon>
        <taxon>Embryophyta</taxon>
        <taxon>Tracheophyta</taxon>
        <taxon>Spermatophyta</taxon>
        <taxon>Magnoliopsida</taxon>
        <taxon>eudicotyledons</taxon>
        <taxon>Gunneridae</taxon>
        <taxon>Pentapetalae</taxon>
        <taxon>asterids</taxon>
        <taxon>campanulids</taxon>
        <taxon>Asterales</taxon>
        <taxon>Asteraceae</taxon>
        <taxon>Asteroideae</taxon>
        <taxon>Heliantheae alliance</taxon>
        <taxon>Millerieae</taxon>
        <taxon>Smallanthus</taxon>
    </lineage>
</organism>
<sequence length="69" mass="7662">MVEGFLGGPFCLFVLLTQVPNSFALISNLGFPSVLVGFQTDLFWGFLDFLNLSLFQDQILKQKQDSGVC</sequence>
<dbReference type="EMBL" id="CM042038">
    <property type="protein sequence ID" value="KAI3730456.1"/>
    <property type="molecule type" value="Genomic_DNA"/>
</dbReference>
<gene>
    <name evidence="1" type="ORF">L1987_61626</name>
</gene>
<evidence type="ECO:0000313" key="2">
    <source>
        <dbReference type="Proteomes" id="UP001056120"/>
    </source>
</evidence>
<protein>
    <submittedName>
        <fullName evidence="1">Uncharacterized protein</fullName>
    </submittedName>
</protein>
<name>A0ACB9C844_9ASTR</name>
<reference evidence="2" key="1">
    <citation type="journal article" date="2022" name="Mol. Ecol. Resour.">
        <title>The genomes of chicory, endive, great burdock and yacon provide insights into Asteraceae palaeo-polyploidization history and plant inulin production.</title>
        <authorList>
            <person name="Fan W."/>
            <person name="Wang S."/>
            <person name="Wang H."/>
            <person name="Wang A."/>
            <person name="Jiang F."/>
            <person name="Liu H."/>
            <person name="Zhao H."/>
            <person name="Xu D."/>
            <person name="Zhang Y."/>
        </authorList>
    </citation>
    <scope>NUCLEOTIDE SEQUENCE [LARGE SCALE GENOMIC DNA]</scope>
    <source>
        <strain evidence="2">cv. Yunnan</strain>
    </source>
</reference>
<dbReference type="Proteomes" id="UP001056120">
    <property type="component" value="Linkage Group LG21"/>
</dbReference>